<evidence type="ECO:0000313" key="2">
    <source>
        <dbReference type="EMBL" id="CAF1150365.1"/>
    </source>
</evidence>
<protein>
    <submittedName>
        <fullName evidence="3">Uncharacterized protein</fullName>
    </submittedName>
</protein>
<dbReference type="EMBL" id="CAJOBA010030746">
    <property type="protein sequence ID" value="CAF3956414.1"/>
    <property type="molecule type" value="Genomic_DNA"/>
</dbReference>
<feature type="chain" id="PRO_5036434667" evidence="1">
    <location>
        <begin position="20"/>
        <end position="299"/>
    </location>
</feature>
<evidence type="ECO:0000256" key="1">
    <source>
        <dbReference type="SAM" id="SignalP"/>
    </source>
</evidence>
<comment type="caution">
    <text evidence="3">The sequence shown here is derived from an EMBL/GenBank/DDBJ whole genome shotgun (WGS) entry which is preliminary data.</text>
</comment>
<feature type="non-terminal residue" evidence="3">
    <location>
        <position position="1"/>
    </location>
</feature>
<gene>
    <name evidence="2" type="ORF">OVA965_LOCUS21572</name>
    <name evidence="3" type="ORF">TMI583_LOCUS22251</name>
</gene>
<dbReference type="Proteomes" id="UP000682733">
    <property type="component" value="Unassembled WGS sequence"/>
</dbReference>
<feature type="signal peptide" evidence="1">
    <location>
        <begin position="1"/>
        <end position="19"/>
    </location>
</feature>
<evidence type="ECO:0000313" key="4">
    <source>
        <dbReference type="Proteomes" id="UP000682733"/>
    </source>
</evidence>
<accession>A0A8S2MQT7</accession>
<keyword evidence="1" id="KW-0732">Signal</keyword>
<dbReference type="AlphaFoldDB" id="A0A8S2MQT7"/>
<organism evidence="3 4">
    <name type="scientific">Didymodactylos carnosus</name>
    <dbReference type="NCBI Taxonomy" id="1234261"/>
    <lineage>
        <taxon>Eukaryota</taxon>
        <taxon>Metazoa</taxon>
        <taxon>Spiralia</taxon>
        <taxon>Gnathifera</taxon>
        <taxon>Rotifera</taxon>
        <taxon>Eurotatoria</taxon>
        <taxon>Bdelloidea</taxon>
        <taxon>Philodinida</taxon>
        <taxon>Philodinidae</taxon>
        <taxon>Didymodactylos</taxon>
    </lineage>
</organism>
<dbReference type="EMBL" id="CAJNOK010011862">
    <property type="protein sequence ID" value="CAF1150365.1"/>
    <property type="molecule type" value="Genomic_DNA"/>
</dbReference>
<sequence length="299" mass="29646">MNFPRGTLYLIAIFQLITGSNELFAGGGGTGGGGASMGGGRGLGGAGGMSSAGLGDGSKPSGGIGAGPIIGAPSIGTGLGGGSKPSGGIGAGPIIGAPSIGTGVGGDSKPSGGFGAGPIFRTPSIGTGFPLFTGAGAGSVGRKSHFSFAAPPSSISQTSGTFGADSNGLLQQGNVGALGATGLNHDLITQDGASEARKTHFTWGKPAPSTGFIARLKDAAVKVGIMKPDPPLKKFAYTHAKPELTHIYNQPITSLQEFRRPLDGTGGQAFHDVGNRIQKELDSWGGEHGNWIRRNLPSN</sequence>
<name>A0A8S2MQT7_9BILA</name>
<reference evidence="3" key="1">
    <citation type="submission" date="2021-02" db="EMBL/GenBank/DDBJ databases">
        <authorList>
            <person name="Nowell W R."/>
        </authorList>
    </citation>
    <scope>NUCLEOTIDE SEQUENCE</scope>
</reference>
<evidence type="ECO:0000313" key="3">
    <source>
        <dbReference type="EMBL" id="CAF3956414.1"/>
    </source>
</evidence>
<proteinExistence type="predicted"/>
<dbReference type="Proteomes" id="UP000677228">
    <property type="component" value="Unassembled WGS sequence"/>
</dbReference>